<feature type="region of interest" description="Disordered" evidence="1">
    <location>
        <begin position="68"/>
        <end position="88"/>
    </location>
</feature>
<dbReference type="Proteomes" id="UP000078356">
    <property type="component" value="Unassembled WGS sequence"/>
</dbReference>
<gene>
    <name evidence="2" type="ORF">A4V15_07475</name>
</gene>
<organism evidence="2 3">
    <name type="scientific">Pseudomonas oryzihabitans</name>
    <dbReference type="NCBI Taxonomy" id="47885"/>
    <lineage>
        <taxon>Bacteria</taxon>
        <taxon>Pseudomonadati</taxon>
        <taxon>Pseudomonadota</taxon>
        <taxon>Gammaproteobacteria</taxon>
        <taxon>Pseudomonadales</taxon>
        <taxon>Pseudomonadaceae</taxon>
        <taxon>Pseudomonas</taxon>
    </lineage>
</organism>
<protein>
    <submittedName>
        <fullName evidence="2">Uncharacterized protein</fullName>
    </submittedName>
</protein>
<name>A0A178L6V4_9PSED</name>
<accession>A0A178L6V4</accession>
<feature type="region of interest" description="Disordered" evidence="1">
    <location>
        <begin position="1"/>
        <end position="20"/>
    </location>
</feature>
<comment type="caution">
    <text evidence="2">The sequence shown here is derived from an EMBL/GenBank/DDBJ whole genome shotgun (WGS) entry which is preliminary data.</text>
</comment>
<sequence length="88" mass="9478">MTVSVVLARPSESKQDSLNPKTLQALGPRYADDTGYVLKSDVLGFVRLKASDLARGGILLIIGWSPRARRSPRPLSNCPMPSRAASQA</sequence>
<evidence type="ECO:0000313" key="2">
    <source>
        <dbReference type="EMBL" id="OAN24886.1"/>
    </source>
</evidence>
<reference evidence="2 3" key="1">
    <citation type="submission" date="2016-04" db="EMBL/GenBank/DDBJ databases">
        <title>Draft Genome Sequences of Staphylococcus capitis Strain H36, S. capitis Strain H65, S. cohnii Strain H62, S. hominis Strain H69, Mycobacterium iranicum Strain H39, Plantibacter sp. Strain H53, Pseudomonas oryzihabitans Strain H72, and Microbacterium sp. Strain H83, isolated from residential settings.</title>
        <authorList>
            <person name="Lymperopoulou D."/>
            <person name="Adams R.I."/>
            <person name="Lindow S."/>
            <person name="Coil D.A."/>
            <person name="Jospin G."/>
            <person name="Eisen J.A."/>
        </authorList>
    </citation>
    <scope>NUCLEOTIDE SEQUENCE [LARGE SCALE GENOMIC DNA]</scope>
    <source>
        <strain evidence="2 3">H72</strain>
    </source>
</reference>
<dbReference type="AlphaFoldDB" id="A0A178L6V4"/>
<dbReference type="EMBL" id="LWCR01000056">
    <property type="protein sequence ID" value="OAN24886.1"/>
    <property type="molecule type" value="Genomic_DNA"/>
</dbReference>
<evidence type="ECO:0000313" key="3">
    <source>
        <dbReference type="Proteomes" id="UP000078356"/>
    </source>
</evidence>
<evidence type="ECO:0000256" key="1">
    <source>
        <dbReference type="SAM" id="MobiDB-lite"/>
    </source>
</evidence>
<proteinExistence type="predicted"/>